<reference evidence="1 2" key="1">
    <citation type="submission" date="2020-08" db="EMBL/GenBank/DDBJ databases">
        <title>Functional genomics of gut bacteria from endangered species of beetles.</title>
        <authorList>
            <person name="Carlos-Shanley C."/>
        </authorList>
    </citation>
    <scope>NUCLEOTIDE SEQUENCE [LARGE SCALE GENOMIC DNA]</scope>
    <source>
        <strain evidence="1 2">S00192</strain>
    </source>
</reference>
<accession>A0A7W9FSN7</accession>
<protein>
    <submittedName>
        <fullName evidence="1">Uncharacterized protein</fullName>
    </submittedName>
</protein>
<evidence type="ECO:0000313" key="2">
    <source>
        <dbReference type="Proteomes" id="UP000556201"/>
    </source>
</evidence>
<dbReference type="Proteomes" id="UP000556201">
    <property type="component" value="Unassembled WGS sequence"/>
</dbReference>
<dbReference type="RefSeq" id="WP_184278440.1">
    <property type="nucleotide sequence ID" value="NZ_JACHLJ010000001.1"/>
</dbReference>
<dbReference type="AlphaFoldDB" id="A0A7W9FSN7"/>
<evidence type="ECO:0000313" key="1">
    <source>
        <dbReference type="EMBL" id="MBB5770840.1"/>
    </source>
</evidence>
<organism evidence="1 2">
    <name type="scientific">Brevundimonas vesicularis</name>
    <name type="common">Pseudomonas vesicularis</name>
    <dbReference type="NCBI Taxonomy" id="41276"/>
    <lineage>
        <taxon>Bacteria</taxon>
        <taxon>Pseudomonadati</taxon>
        <taxon>Pseudomonadota</taxon>
        <taxon>Alphaproteobacteria</taxon>
        <taxon>Caulobacterales</taxon>
        <taxon>Caulobacteraceae</taxon>
        <taxon>Brevundimonas</taxon>
    </lineage>
</organism>
<comment type="caution">
    <text evidence="1">The sequence shown here is derived from an EMBL/GenBank/DDBJ whole genome shotgun (WGS) entry which is preliminary data.</text>
</comment>
<dbReference type="EMBL" id="JACHLJ010000001">
    <property type="protein sequence ID" value="MBB5770840.1"/>
    <property type="molecule type" value="Genomic_DNA"/>
</dbReference>
<sequence length="139" mass="15892">MSDQTITSLTEKLPAPRLQMRWERRADPHDMDWDGELSWNCHYELVLPLGEHDIRREIYKDGEQVGEVEELVVPMKGPTVRGSNGRTPCMDRDGQYWFDDPIRDGCHAQWDAAAIGNPPIYVIAPDGHPILRAQSEARV</sequence>
<name>A0A7W9FSN7_BREVE</name>
<proteinExistence type="predicted"/>
<gene>
    <name evidence="1" type="ORF">HNP47_000809</name>
</gene>